<protein>
    <submittedName>
        <fullName evidence="2">Sugar-specific transcriptional regulator TrmB family protein</fullName>
    </submittedName>
</protein>
<proteinExistence type="predicted"/>
<dbReference type="Gene3D" id="1.10.10.10">
    <property type="entry name" value="Winged helix-like DNA-binding domain superfamily/Winged helix DNA-binding domain"/>
    <property type="match status" value="1"/>
</dbReference>
<dbReference type="RefSeq" id="WP_013083008.1">
    <property type="nucleotide sequence ID" value="NZ_BCVB01000005.1"/>
</dbReference>
<evidence type="ECO:0000313" key="3">
    <source>
        <dbReference type="Proteomes" id="UP000031829"/>
    </source>
</evidence>
<dbReference type="KEGG" id="bmeg:BG04_4493"/>
<dbReference type="InterPro" id="IPR036388">
    <property type="entry name" value="WH-like_DNA-bd_sf"/>
</dbReference>
<evidence type="ECO:0000259" key="1">
    <source>
        <dbReference type="Pfam" id="PF01978"/>
    </source>
</evidence>
<evidence type="ECO:0000313" key="2">
    <source>
        <dbReference type="EMBL" id="AJI23031.1"/>
    </source>
</evidence>
<dbReference type="Proteomes" id="UP000031829">
    <property type="component" value="Chromosome"/>
</dbReference>
<dbReference type="SUPFAM" id="SSF46785">
    <property type="entry name" value="Winged helix' DNA-binding domain"/>
    <property type="match status" value="1"/>
</dbReference>
<dbReference type="PANTHER" id="PTHR34293">
    <property type="entry name" value="HTH-TYPE TRANSCRIPTIONAL REGULATOR TRMBL2"/>
    <property type="match status" value="1"/>
</dbReference>
<dbReference type="InterPro" id="IPR002831">
    <property type="entry name" value="Tscrpt_reg_TrmB_N"/>
</dbReference>
<dbReference type="AlphaFoldDB" id="A0A0B6AHN7"/>
<dbReference type="CDD" id="cd09124">
    <property type="entry name" value="PLDc_like_TrmB_middle"/>
    <property type="match status" value="1"/>
</dbReference>
<dbReference type="Pfam" id="PF01978">
    <property type="entry name" value="TrmB"/>
    <property type="match status" value="1"/>
</dbReference>
<dbReference type="PATRIC" id="fig|592022.4.peg.2091"/>
<reference evidence="2 3" key="1">
    <citation type="journal article" date="2015" name="Genome Announc.">
        <title>Complete genome sequences for 35 biothreat assay-relevant bacillus species.</title>
        <authorList>
            <person name="Johnson S.L."/>
            <person name="Daligault H.E."/>
            <person name="Davenport K.W."/>
            <person name="Jaissle J."/>
            <person name="Frey K.G."/>
            <person name="Ladner J.T."/>
            <person name="Broomall S.M."/>
            <person name="Bishop-Lilly K.A."/>
            <person name="Bruce D.C."/>
            <person name="Gibbons H.S."/>
            <person name="Coyne S.R."/>
            <person name="Lo C.C."/>
            <person name="Meincke L."/>
            <person name="Munk A.C."/>
            <person name="Koroleva G.I."/>
            <person name="Rosenzweig C.N."/>
            <person name="Palacios G.F."/>
            <person name="Redden C.L."/>
            <person name="Minogue T.D."/>
            <person name="Chain P.S."/>
        </authorList>
    </citation>
    <scope>NUCLEOTIDE SEQUENCE [LARGE SCALE GENOMIC DNA]</scope>
    <source>
        <strain evidence="3">ATCC 14581 / DSM 32 / JCM 2506 / NBRC 15308 / NCIMB 9376 / NCTC 10342 / NRRL B-14308 / VKM B-512</strain>
    </source>
</reference>
<dbReference type="HOGENOM" id="CLU_072493_1_2_9"/>
<accession>A0A0B6AHN7</accession>
<organism evidence="2 3">
    <name type="scientific">Priestia megaterium (strain ATCC 14581 / DSM 32 / CCUG 1817 / JCM 2506 / NBRC 15308 / NCIMB 9376 / NCTC 10342 / NRRL B-14308 / VKM B-512 / Ford 19)</name>
    <name type="common">Bacillus megaterium</name>
    <dbReference type="NCBI Taxonomy" id="1348623"/>
    <lineage>
        <taxon>Bacteria</taxon>
        <taxon>Bacillati</taxon>
        <taxon>Bacillota</taxon>
        <taxon>Bacilli</taxon>
        <taxon>Bacillales</taxon>
        <taxon>Bacillaceae</taxon>
        <taxon>Priestia</taxon>
    </lineage>
</organism>
<dbReference type="InterPro" id="IPR036390">
    <property type="entry name" value="WH_DNA-bd_sf"/>
</dbReference>
<dbReference type="GeneID" id="93642497"/>
<sequence>MENIIQQLQSLGFNQYESKVYVTLVKKGSSTAYSISKHSGVPRARVYDILQTLEEKGMVLKEESNDGTQYTSLPVDAFLHSLQKKWNETYEGVSETLKRLEAAESIEESRVMTMKGERAILAFCESLLLKAKNKIVISLWPDIYNELKPLLLQLRESVTLKGIVFEQDEAMEEFDRHRHTSYTENIGNQNWFIISVDSSEMIYGHKEMAYYTNNAVNINLLENYIWHDILVNRLVEKSDREMDRWIEKERESFFA</sequence>
<dbReference type="PANTHER" id="PTHR34293:SF1">
    <property type="entry name" value="HTH-TYPE TRANSCRIPTIONAL REGULATOR TRMBL2"/>
    <property type="match status" value="1"/>
</dbReference>
<feature type="domain" description="Transcription regulator TrmB N-terminal" evidence="1">
    <location>
        <begin position="8"/>
        <end position="71"/>
    </location>
</feature>
<dbReference type="InterPro" id="IPR051797">
    <property type="entry name" value="TrmB-like"/>
</dbReference>
<dbReference type="EMBL" id="CP009920">
    <property type="protein sequence ID" value="AJI23031.1"/>
    <property type="molecule type" value="Genomic_DNA"/>
</dbReference>
<gene>
    <name evidence="2" type="ORF">BG04_4493</name>
</gene>
<name>A0A0B6AHN7_PRIM2</name>